<feature type="transmembrane region" description="Helical" evidence="6">
    <location>
        <begin position="415"/>
        <end position="435"/>
    </location>
</feature>
<gene>
    <name evidence="7" type="primary">ustT-0</name>
    <name evidence="7" type="ORF">Focb16_v010323</name>
</gene>
<dbReference type="PANTHER" id="PTHR23507">
    <property type="entry name" value="ZGC:174356"/>
    <property type="match status" value="1"/>
</dbReference>
<feature type="transmembrane region" description="Helical" evidence="6">
    <location>
        <begin position="376"/>
        <end position="403"/>
    </location>
</feature>
<protein>
    <submittedName>
        <fullName evidence="7">Efflux pump ustT</fullName>
    </submittedName>
</protein>
<feature type="transmembrane region" description="Helical" evidence="6">
    <location>
        <begin position="340"/>
        <end position="356"/>
    </location>
</feature>
<dbReference type="InterPro" id="IPR011701">
    <property type="entry name" value="MFS"/>
</dbReference>
<dbReference type="PANTHER" id="PTHR23507:SF1">
    <property type="entry name" value="FI18259P1-RELATED"/>
    <property type="match status" value="1"/>
</dbReference>
<feature type="transmembrane region" description="Helical" evidence="6">
    <location>
        <begin position="505"/>
        <end position="527"/>
    </location>
</feature>
<dbReference type="GO" id="GO:0022857">
    <property type="term" value="F:transmembrane transporter activity"/>
    <property type="evidence" value="ECO:0007669"/>
    <property type="project" value="InterPro"/>
</dbReference>
<feature type="transmembrane region" description="Helical" evidence="6">
    <location>
        <begin position="474"/>
        <end position="499"/>
    </location>
</feature>
<feature type="transmembrane region" description="Helical" evidence="6">
    <location>
        <begin position="441"/>
        <end position="462"/>
    </location>
</feature>
<dbReference type="Proteomes" id="UP000320707">
    <property type="component" value="Unassembled WGS sequence"/>
</dbReference>
<keyword evidence="3 6" id="KW-1133">Transmembrane helix</keyword>
<reference evidence="7 8" key="1">
    <citation type="journal article" date="2019" name="Microbiol. Resour. Announc.">
        <title>High-quality draft genome sequence of Fusarium oxysporum f. sp. cubense strain 160527, a causal agent of Panama disease.</title>
        <authorList>
            <person name="Asai S."/>
            <person name="Ayukawa Y."/>
            <person name="Gan P."/>
            <person name="Masuda S."/>
            <person name="Komatsu K."/>
            <person name="Shirasu K."/>
            <person name="Arie T."/>
        </authorList>
    </citation>
    <scope>NUCLEOTIDE SEQUENCE [LARGE SCALE GENOMIC DNA]</scope>
    <source>
        <strain evidence="7 8">160527</strain>
    </source>
</reference>
<dbReference type="SUPFAM" id="SSF103473">
    <property type="entry name" value="MFS general substrate transporter"/>
    <property type="match status" value="1"/>
</dbReference>
<feature type="transmembrane region" description="Helical" evidence="6">
    <location>
        <begin position="71"/>
        <end position="90"/>
    </location>
</feature>
<dbReference type="GO" id="GO:0016020">
    <property type="term" value="C:membrane"/>
    <property type="evidence" value="ECO:0007669"/>
    <property type="project" value="UniProtKB-SubCell"/>
</dbReference>
<evidence type="ECO:0000256" key="1">
    <source>
        <dbReference type="ARBA" id="ARBA00004141"/>
    </source>
</evidence>
<comment type="caution">
    <text evidence="7">The sequence shown here is derived from an EMBL/GenBank/DDBJ whole genome shotgun (WGS) entry which is preliminary data.</text>
</comment>
<keyword evidence="4 6" id="KW-0472">Membrane</keyword>
<feature type="transmembrane region" description="Helical" evidence="6">
    <location>
        <begin position="210"/>
        <end position="233"/>
    </location>
</feature>
<feature type="transmembrane region" description="Helical" evidence="6">
    <location>
        <begin position="270"/>
        <end position="288"/>
    </location>
</feature>
<keyword evidence="5" id="KW-0325">Glycoprotein</keyword>
<dbReference type="AlphaFoldDB" id="A0A559L0N7"/>
<feature type="transmembrane region" description="Helical" evidence="6">
    <location>
        <begin position="245"/>
        <end position="264"/>
    </location>
</feature>
<feature type="transmembrane region" description="Helical" evidence="6">
    <location>
        <begin position="173"/>
        <end position="198"/>
    </location>
</feature>
<evidence type="ECO:0000256" key="3">
    <source>
        <dbReference type="ARBA" id="ARBA00022989"/>
    </source>
</evidence>
<comment type="subcellular location">
    <subcellularLocation>
        <location evidence="1">Membrane</location>
        <topology evidence="1">Multi-pass membrane protein</topology>
    </subcellularLocation>
</comment>
<evidence type="ECO:0000313" key="7">
    <source>
        <dbReference type="EMBL" id="TVY66276.1"/>
    </source>
</evidence>
<evidence type="ECO:0000256" key="2">
    <source>
        <dbReference type="ARBA" id="ARBA00022692"/>
    </source>
</evidence>
<keyword evidence="2 6" id="KW-0812">Transmembrane</keyword>
<dbReference type="Gene3D" id="1.20.1250.20">
    <property type="entry name" value="MFS general substrate transporter like domains"/>
    <property type="match status" value="2"/>
</dbReference>
<feature type="transmembrane region" description="Helical" evidence="6">
    <location>
        <begin position="130"/>
        <end position="152"/>
    </location>
</feature>
<dbReference type="EMBL" id="SRMI01000007">
    <property type="protein sequence ID" value="TVY66276.1"/>
    <property type="molecule type" value="Genomic_DNA"/>
</dbReference>
<name>A0A559L0N7_FUSOC</name>
<dbReference type="Pfam" id="PF07690">
    <property type="entry name" value="MFS_1"/>
    <property type="match status" value="1"/>
</dbReference>
<proteinExistence type="predicted"/>
<evidence type="ECO:0000256" key="6">
    <source>
        <dbReference type="SAM" id="Phobius"/>
    </source>
</evidence>
<evidence type="ECO:0000313" key="8">
    <source>
        <dbReference type="Proteomes" id="UP000320707"/>
    </source>
</evidence>
<evidence type="ECO:0000256" key="5">
    <source>
        <dbReference type="ARBA" id="ARBA00023180"/>
    </source>
</evidence>
<accession>A0A559L0N7</accession>
<dbReference type="InterPro" id="IPR036259">
    <property type="entry name" value="MFS_trans_sf"/>
</dbReference>
<evidence type="ECO:0000256" key="4">
    <source>
        <dbReference type="ARBA" id="ARBA00023136"/>
    </source>
</evidence>
<sequence>MQVPQKGGSPSQPEDKILAVTFTWLLDVKNIETQFHHHKMPTKDIEDRRIRILPTTPIDYIKGFRQYPMNFWLCTLLLFLVELGCAILAAPSPMLLETAVCRHHFKKDRQLLNGEPTDEFCRSNEVQVHFAFVITVLSTLSTLAATMMQVPMGMLGDKGGIRLAFMLNATSTIFYWGCIAVVGIASRIALEVGLLILIGSQHHFPLWGFYLSPMFILLGGGPWATGTLVFAAISDSVKLEQRTTAFSIMEAISGIADLLGPIIGTMTMTIHLGIPFALALVVFSLMFIPASHLRKNTVSDMEGVRSSLAETESLLSVDSTSDREETDLEHTARDLLPPRAVIFSICFICFFFFQVARDSTSYLIPWVSLRFGETMARAGLLFSLRAIMSSLLYFVILPLATSWIDQTWQSANRDLALSASGAFCCTLGTLIVAAAPNLATVAFGFALSVLGSSMTVTLRSFLASNVQNAFSGRLFAGISMTGTIGSLVGMPIMGAAYSLGINYNIGLPFLVSALSYFLVLGLLVWLASKI</sequence>
<organism evidence="7 8">
    <name type="scientific">Fusarium oxysporum f. sp. cubense</name>
    <dbReference type="NCBI Taxonomy" id="61366"/>
    <lineage>
        <taxon>Eukaryota</taxon>
        <taxon>Fungi</taxon>
        <taxon>Dikarya</taxon>
        <taxon>Ascomycota</taxon>
        <taxon>Pezizomycotina</taxon>
        <taxon>Sordariomycetes</taxon>
        <taxon>Hypocreomycetidae</taxon>
        <taxon>Hypocreales</taxon>
        <taxon>Nectriaceae</taxon>
        <taxon>Fusarium</taxon>
        <taxon>Fusarium oxysporum species complex</taxon>
    </lineage>
</organism>